<keyword evidence="3" id="KW-1185">Reference proteome</keyword>
<feature type="coiled-coil region" evidence="1">
    <location>
        <begin position="159"/>
        <end position="186"/>
    </location>
</feature>
<keyword evidence="1" id="KW-0175">Coiled coil</keyword>
<organism evidence="2 3">
    <name type="scientific">Mytilus coruscus</name>
    <name type="common">Sea mussel</name>
    <dbReference type="NCBI Taxonomy" id="42192"/>
    <lineage>
        <taxon>Eukaryota</taxon>
        <taxon>Metazoa</taxon>
        <taxon>Spiralia</taxon>
        <taxon>Lophotrochozoa</taxon>
        <taxon>Mollusca</taxon>
        <taxon>Bivalvia</taxon>
        <taxon>Autobranchia</taxon>
        <taxon>Pteriomorphia</taxon>
        <taxon>Mytilida</taxon>
        <taxon>Mytiloidea</taxon>
        <taxon>Mytilidae</taxon>
        <taxon>Mytilinae</taxon>
        <taxon>Mytilus</taxon>
    </lineage>
</organism>
<name>A0A6J8B6C1_MYTCO</name>
<reference evidence="2 3" key="1">
    <citation type="submission" date="2020-06" db="EMBL/GenBank/DDBJ databases">
        <authorList>
            <person name="Li R."/>
            <person name="Bekaert M."/>
        </authorList>
    </citation>
    <scope>NUCLEOTIDE SEQUENCE [LARGE SCALE GENOMIC DNA]</scope>
    <source>
        <strain evidence="3">wild</strain>
    </source>
</reference>
<gene>
    <name evidence="2" type="ORF">MCOR_15520</name>
</gene>
<protein>
    <submittedName>
        <fullName evidence="2">Uncharacterized protein</fullName>
    </submittedName>
</protein>
<evidence type="ECO:0000256" key="1">
    <source>
        <dbReference type="SAM" id="Coils"/>
    </source>
</evidence>
<evidence type="ECO:0000313" key="3">
    <source>
        <dbReference type="Proteomes" id="UP000507470"/>
    </source>
</evidence>
<accession>A0A6J8B6C1</accession>
<dbReference type="Proteomes" id="UP000507470">
    <property type="component" value="Unassembled WGS sequence"/>
</dbReference>
<dbReference type="EMBL" id="CACVKT020002719">
    <property type="protein sequence ID" value="CAC5379452.1"/>
    <property type="molecule type" value="Genomic_DNA"/>
</dbReference>
<sequence length="245" mass="28315">MKLQEDKVLFSIFIDSDLNCRIIVLGKVVKFENILEDSTSIKDASIVEKLMKKITCMKICPGNNDFSDICRNRYPNTLEEFRNTEDILLASEENLAHGTTIRTVACGMLCDSQQERCSNCQVFRPNLFMQRGRMKNNSSETKLTHRLDYMTTGQLKERVLNSRDEIRSLKRKMESLKKGLSRYCDKLGVKLDVGISESFVSIMKTNTDIALSKFKENSPQYILWKQQLEAATKSNLKQMRWIQLC</sequence>
<dbReference type="AlphaFoldDB" id="A0A6J8B6C1"/>
<evidence type="ECO:0000313" key="2">
    <source>
        <dbReference type="EMBL" id="CAC5379452.1"/>
    </source>
</evidence>
<proteinExistence type="predicted"/>
<dbReference type="OrthoDB" id="10334253at2759"/>